<gene>
    <name evidence="1" type="ORF">CPT_Moabite_236</name>
</gene>
<name>A0A4Y5TPJ4_9CAUD</name>
<proteinExistence type="predicted"/>
<organism evidence="1 2">
    <name type="scientific">Serratia phage Moabite</name>
    <dbReference type="NCBI Taxonomy" id="2587814"/>
    <lineage>
        <taxon>Viruses</taxon>
        <taxon>Duplodnaviria</taxon>
        <taxon>Heunggongvirae</taxon>
        <taxon>Uroviricota</taxon>
        <taxon>Caudoviricetes</taxon>
        <taxon>Chimalliviridae</taxon>
        <taxon>Moabitevirus</taxon>
        <taxon>Moabitevirus moabite</taxon>
    </lineage>
</organism>
<dbReference type="EMBL" id="MK994515">
    <property type="protein sequence ID" value="QDB71266.1"/>
    <property type="molecule type" value="Genomic_DNA"/>
</dbReference>
<reference evidence="2" key="1">
    <citation type="submission" date="2019-05" db="EMBL/GenBank/DDBJ databases">
        <title>Complete Genome Sequence of Serratia marcescens Myophage Moabite.</title>
        <authorList>
            <person name="Price L."/>
            <person name="Rohren M."/>
            <person name="Newkirk H."/>
            <person name="Liu M."/>
            <person name="Ramsey J."/>
        </authorList>
    </citation>
    <scope>NUCLEOTIDE SEQUENCE [LARGE SCALE GENOMIC DNA]</scope>
</reference>
<accession>A0A4Y5TPJ4</accession>
<evidence type="ECO:0000313" key="1">
    <source>
        <dbReference type="EMBL" id="QDB71266.1"/>
    </source>
</evidence>
<sequence>MGAVFDISFNQDTVVQGIKINKGYDQVRHDLGCGLITLDATGKITGGYGEGVTEETLAKMTGVLDCTDRQYFFYKGQLLFPQAIVSSEFSNLFTTFYRDFGPCEHDGKIITMSEDGTEYFLSALNHYRKALSTDYKVKGTFDLYFQKDNPYFNTGFFGRAPIEEYLEDLDKLREYYQTGTECWRIGTVVKEHTVEEMFELLRQKWGDADVNTTKVKAIGGGFWELMRSEGIPEFSFDGEIKIY</sequence>
<evidence type="ECO:0000313" key="2">
    <source>
        <dbReference type="Proteomes" id="UP000319063"/>
    </source>
</evidence>
<protein>
    <submittedName>
        <fullName evidence="1">Uncharacterized protein</fullName>
    </submittedName>
</protein>
<keyword evidence="2" id="KW-1185">Reference proteome</keyword>
<dbReference type="Proteomes" id="UP000319063">
    <property type="component" value="Segment"/>
</dbReference>